<sequence length="88" mass="10636">MLNIKQWCIYNPAVHFLPSEEEKNANNIKKNRNLCFATVLFYLLYEPKKREKPLYKSIVPASPFFLKMCTNYFYGLMYTRRYTNCESF</sequence>
<evidence type="ECO:0000313" key="2">
    <source>
        <dbReference type="EMBL" id="GBN57378.1"/>
    </source>
</evidence>
<organism evidence="1 3">
    <name type="scientific">Araneus ventricosus</name>
    <name type="common">Orbweaver spider</name>
    <name type="synonym">Epeira ventricosa</name>
    <dbReference type="NCBI Taxonomy" id="182803"/>
    <lineage>
        <taxon>Eukaryota</taxon>
        <taxon>Metazoa</taxon>
        <taxon>Ecdysozoa</taxon>
        <taxon>Arthropoda</taxon>
        <taxon>Chelicerata</taxon>
        <taxon>Arachnida</taxon>
        <taxon>Araneae</taxon>
        <taxon>Araneomorphae</taxon>
        <taxon>Entelegynae</taxon>
        <taxon>Araneoidea</taxon>
        <taxon>Araneidae</taxon>
        <taxon>Araneus</taxon>
    </lineage>
</organism>
<proteinExistence type="predicted"/>
<evidence type="ECO:0000313" key="1">
    <source>
        <dbReference type="EMBL" id="GBN57374.1"/>
    </source>
</evidence>
<protein>
    <submittedName>
        <fullName evidence="1">Uncharacterized protein</fullName>
    </submittedName>
</protein>
<reference evidence="1 3" key="1">
    <citation type="journal article" date="2019" name="Sci. Rep.">
        <title>Orb-weaving spider Araneus ventricosus genome elucidates the spidroin gene catalogue.</title>
        <authorList>
            <person name="Kono N."/>
            <person name="Nakamura H."/>
            <person name="Ohtoshi R."/>
            <person name="Moran D.A.P."/>
            <person name="Shinohara A."/>
            <person name="Yoshida Y."/>
            <person name="Fujiwara M."/>
            <person name="Mori M."/>
            <person name="Tomita M."/>
            <person name="Arakawa K."/>
        </authorList>
    </citation>
    <scope>NUCLEOTIDE SEQUENCE [LARGE SCALE GENOMIC DNA]</scope>
</reference>
<comment type="caution">
    <text evidence="1">The sequence shown here is derived from an EMBL/GenBank/DDBJ whole genome shotgun (WGS) entry which is preliminary data.</text>
</comment>
<keyword evidence="3" id="KW-1185">Reference proteome</keyword>
<gene>
    <name evidence="1" type="ORF">AVEN_158279_1</name>
    <name evidence="2" type="ORF">AVEN_180095_1</name>
</gene>
<name>A0A4Y2Q1T6_ARAVE</name>
<dbReference type="Proteomes" id="UP000499080">
    <property type="component" value="Unassembled WGS sequence"/>
</dbReference>
<dbReference type="EMBL" id="BGPR01012724">
    <property type="protein sequence ID" value="GBN57374.1"/>
    <property type="molecule type" value="Genomic_DNA"/>
</dbReference>
<dbReference type="EMBL" id="BGPR01012725">
    <property type="protein sequence ID" value="GBN57378.1"/>
    <property type="molecule type" value="Genomic_DNA"/>
</dbReference>
<evidence type="ECO:0000313" key="3">
    <source>
        <dbReference type="Proteomes" id="UP000499080"/>
    </source>
</evidence>
<dbReference type="AlphaFoldDB" id="A0A4Y2Q1T6"/>
<accession>A0A4Y2Q1T6</accession>